<comment type="caution">
    <text evidence="2">The sequence shown here is derived from an EMBL/GenBank/DDBJ whole genome shotgun (WGS) entry which is preliminary data.</text>
</comment>
<evidence type="ECO:0000313" key="2">
    <source>
        <dbReference type="EMBL" id="KAG7315744.1"/>
    </source>
</evidence>
<organism evidence="2 3">
    <name type="scientific">Hemibagrus wyckioides</name>
    <dbReference type="NCBI Taxonomy" id="337641"/>
    <lineage>
        <taxon>Eukaryota</taxon>
        <taxon>Metazoa</taxon>
        <taxon>Chordata</taxon>
        <taxon>Craniata</taxon>
        <taxon>Vertebrata</taxon>
        <taxon>Euteleostomi</taxon>
        <taxon>Actinopterygii</taxon>
        <taxon>Neopterygii</taxon>
        <taxon>Teleostei</taxon>
        <taxon>Ostariophysi</taxon>
        <taxon>Siluriformes</taxon>
        <taxon>Bagridae</taxon>
        <taxon>Hemibagrus</taxon>
    </lineage>
</organism>
<name>A0A9D3N4C8_9TELE</name>
<evidence type="ECO:0000313" key="3">
    <source>
        <dbReference type="Proteomes" id="UP000824219"/>
    </source>
</evidence>
<feature type="compositionally biased region" description="Pro residues" evidence="1">
    <location>
        <begin position="134"/>
        <end position="144"/>
    </location>
</feature>
<protein>
    <submittedName>
        <fullName evidence="2">Uncharacterized protein</fullName>
    </submittedName>
</protein>
<proteinExistence type="predicted"/>
<reference evidence="2 3" key="1">
    <citation type="submission" date="2021-06" db="EMBL/GenBank/DDBJ databases">
        <title>Chromosome-level genome assembly of the red-tail catfish (Hemibagrus wyckioides).</title>
        <authorList>
            <person name="Shao F."/>
        </authorList>
    </citation>
    <scope>NUCLEOTIDE SEQUENCE [LARGE SCALE GENOMIC DNA]</scope>
    <source>
        <strain evidence="2">EC202008001</strain>
        <tissue evidence="2">Blood</tissue>
    </source>
</reference>
<keyword evidence="3" id="KW-1185">Reference proteome</keyword>
<accession>A0A9D3N4C8</accession>
<feature type="region of interest" description="Disordered" evidence="1">
    <location>
        <begin position="125"/>
        <end position="153"/>
    </location>
</feature>
<evidence type="ECO:0000256" key="1">
    <source>
        <dbReference type="SAM" id="MobiDB-lite"/>
    </source>
</evidence>
<dbReference type="EMBL" id="JAHKSW010000026">
    <property type="protein sequence ID" value="KAG7315744.1"/>
    <property type="molecule type" value="Genomic_DNA"/>
</dbReference>
<feature type="region of interest" description="Disordered" evidence="1">
    <location>
        <begin position="1"/>
        <end position="70"/>
    </location>
</feature>
<dbReference type="AlphaFoldDB" id="A0A9D3N4C8"/>
<dbReference type="Proteomes" id="UP000824219">
    <property type="component" value="Linkage Group LG26"/>
</dbReference>
<sequence length="153" mass="16578">MSDPPSSPEDSYAIPLPPTTPATPESSQQLSPPRSEESTVLGHADEGPAGMEVQNGPSDENAPCKSDDPDAPLSHCLLRIEFFKCLESAVLNRTLKLRQAFQILIPHTVEIGPVGHARFVRFEAEKRAQRGAVHPPPPPPPPLHPRFSPVTSE</sequence>
<gene>
    <name evidence="2" type="ORF">KOW79_020610</name>
</gene>